<evidence type="ECO:0000313" key="2">
    <source>
        <dbReference type="EMBL" id="OBZ70650.1"/>
    </source>
</evidence>
<gene>
    <name evidence="2" type="ORF">A0H81_09163</name>
</gene>
<protein>
    <recommendedName>
        <fullName evidence="1">Fungal-type protein kinase domain-containing protein</fullName>
    </recommendedName>
</protein>
<keyword evidence="3" id="KW-1185">Reference proteome</keyword>
<sequence>MGYAALFFKVKPKPELDFFSDPPPDSTVTERQSWIMLHTLQKSALDSTVASVFQSLSLGLSPALYSGTVQARSLLNCYICAHPKFLCKFLWRFSQASDQQRGYDLTVQMATQTEQVIFKEAISRKVEEQLGSLLEKGIPDYNKMSERWRVVNRQAALEDALMEHCMPNVVTMISMVTQNSDGVDKPHRVLISRPVTSPLSVASRGTWSYWALDVTTHRVVFLKDTWRHDVERITLEGEILKGLNELSVQFVPEVLYHGDVPHINISESSEPITMQCTRTHEYSNNEWKGQSDMDCSTFRGQMNSSALPMTYFKRYWMHTQKTSMFIVM</sequence>
<name>A0A1C7M142_GRIFR</name>
<dbReference type="Pfam" id="PF17667">
    <property type="entry name" value="Pkinase_fungal"/>
    <property type="match status" value="1"/>
</dbReference>
<dbReference type="Proteomes" id="UP000092993">
    <property type="component" value="Unassembled WGS sequence"/>
</dbReference>
<accession>A0A1C7M142</accession>
<evidence type="ECO:0000313" key="3">
    <source>
        <dbReference type="Proteomes" id="UP000092993"/>
    </source>
</evidence>
<dbReference type="EMBL" id="LUGG01000013">
    <property type="protein sequence ID" value="OBZ70650.1"/>
    <property type="molecule type" value="Genomic_DNA"/>
</dbReference>
<proteinExistence type="predicted"/>
<dbReference type="OrthoDB" id="2742759at2759"/>
<dbReference type="AlphaFoldDB" id="A0A1C7M142"/>
<dbReference type="InterPro" id="IPR040976">
    <property type="entry name" value="Pkinase_fungal"/>
</dbReference>
<reference evidence="2 3" key="1">
    <citation type="submission" date="2016-03" db="EMBL/GenBank/DDBJ databases">
        <title>Whole genome sequencing of Grifola frondosa 9006-11.</title>
        <authorList>
            <person name="Min B."/>
            <person name="Park H."/>
            <person name="Kim J.-G."/>
            <person name="Cho H."/>
            <person name="Oh Y.-L."/>
            <person name="Kong W.-S."/>
            <person name="Choi I.-G."/>
        </authorList>
    </citation>
    <scope>NUCLEOTIDE SEQUENCE [LARGE SCALE GENOMIC DNA]</scope>
    <source>
        <strain evidence="2 3">9006-11</strain>
    </source>
</reference>
<evidence type="ECO:0000259" key="1">
    <source>
        <dbReference type="Pfam" id="PF17667"/>
    </source>
</evidence>
<comment type="caution">
    <text evidence="2">The sequence shown here is derived from an EMBL/GenBank/DDBJ whole genome shotgun (WGS) entry which is preliminary data.</text>
</comment>
<feature type="domain" description="Fungal-type protein kinase" evidence="1">
    <location>
        <begin position="183"/>
        <end position="281"/>
    </location>
</feature>
<organism evidence="2 3">
    <name type="scientific">Grifola frondosa</name>
    <name type="common">Maitake</name>
    <name type="synonym">Polyporus frondosus</name>
    <dbReference type="NCBI Taxonomy" id="5627"/>
    <lineage>
        <taxon>Eukaryota</taxon>
        <taxon>Fungi</taxon>
        <taxon>Dikarya</taxon>
        <taxon>Basidiomycota</taxon>
        <taxon>Agaricomycotina</taxon>
        <taxon>Agaricomycetes</taxon>
        <taxon>Polyporales</taxon>
        <taxon>Grifolaceae</taxon>
        <taxon>Grifola</taxon>
    </lineage>
</organism>
<dbReference type="STRING" id="5627.A0A1C7M142"/>